<dbReference type="RefSeq" id="WP_168771074.1">
    <property type="nucleotide sequence ID" value="NZ_SNAA01000006.1"/>
</dbReference>
<evidence type="ECO:0000313" key="1">
    <source>
        <dbReference type="EMBL" id="TDL81112.1"/>
    </source>
</evidence>
<keyword evidence="2" id="KW-1185">Reference proteome</keyword>
<dbReference type="EMBL" id="SNAA01000006">
    <property type="protein sequence ID" value="TDL81112.1"/>
    <property type="molecule type" value="Genomic_DNA"/>
</dbReference>
<evidence type="ECO:0000313" key="2">
    <source>
        <dbReference type="Proteomes" id="UP000295701"/>
    </source>
</evidence>
<dbReference type="SUPFAM" id="SSF51445">
    <property type="entry name" value="(Trans)glycosidases"/>
    <property type="match status" value="1"/>
</dbReference>
<dbReference type="Proteomes" id="UP000295701">
    <property type="component" value="Unassembled WGS sequence"/>
</dbReference>
<name>A0A4R6ADL9_9RHOB</name>
<reference evidence="1 2" key="1">
    <citation type="submission" date="2019-03" db="EMBL/GenBank/DDBJ databases">
        <title>Primorskyibacter sp. SS33 isolated from sediments.</title>
        <authorList>
            <person name="Xunke S."/>
        </authorList>
    </citation>
    <scope>NUCLEOTIDE SEQUENCE [LARGE SCALE GENOMIC DNA]</scope>
    <source>
        <strain evidence="1 2">SS33</strain>
    </source>
</reference>
<gene>
    <name evidence="1" type="ORF">E2L08_07175</name>
</gene>
<organism evidence="1 2">
    <name type="scientific">Palleronia sediminis</name>
    <dbReference type="NCBI Taxonomy" id="2547833"/>
    <lineage>
        <taxon>Bacteria</taxon>
        <taxon>Pseudomonadati</taxon>
        <taxon>Pseudomonadota</taxon>
        <taxon>Alphaproteobacteria</taxon>
        <taxon>Rhodobacterales</taxon>
        <taxon>Roseobacteraceae</taxon>
        <taxon>Palleronia</taxon>
    </lineage>
</organism>
<dbReference type="GO" id="GO:0004553">
    <property type="term" value="F:hydrolase activity, hydrolyzing O-glycosyl compounds"/>
    <property type="evidence" value="ECO:0007669"/>
    <property type="project" value="TreeGrafter"/>
</dbReference>
<proteinExistence type="predicted"/>
<dbReference type="PANTHER" id="PTHR12631:SF10">
    <property type="entry name" value="BETA-XYLOSIDASE-LIKE PROTEIN-RELATED"/>
    <property type="match status" value="1"/>
</dbReference>
<dbReference type="InterPro" id="IPR017853">
    <property type="entry name" value="GH"/>
</dbReference>
<evidence type="ECO:0008006" key="3">
    <source>
        <dbReference type="Google" id="ProtNLM"/>
    </source>
</evidence>
<comment type="caution">
    <text evidence="1">The sequence shown here is derived from an EMBL/GenBank/DDBJ whole genome shotgun (WGS) entry which is preliminary data.</text>
</comment>
<protein>
    <recommendedName>
        <fullName evidence="3">Asl1-like glycosyl hydrolase catalytic domain-containing protein</fullName>
    </recommendedName>
</protein>
<dbReference type="PANTHER" id="PTHR12631">
    <property type="entry name" value="ALPHA-L-IDURONIDASE"/>
    <property type="match status" value="1"/>
</dbReference>
<accession>A0A4R6ADL9</accession>
<dbReference type="InterPro" id="IPR051923">
    <property type="entry name" value="Glycosyl_Hydrolase_39"/>
</dbReference>
<dbReference type="Gene3D" id="3.20.20.80">
    <property type="entry name" value="Glycosidases"/>
    <property type="match status" value="1"/>
</dbReference>
<dbReference type="AlphaFoldDB" id="A0A4R6ADL9"/>
<sequence>MIARLVLVSMLAGAPLGAETPARGPALAAASNLSQGWQPEALAAAERLGVGHLRDGMEWRRVEPVAGLRDFRDPRVRYPDALARAGIGATVVLNWGNPAHDDGATPHSDAGLAAFGAYAGALVLRFPGIDALEIGNEFNGVNFVRGPLQEMAPLDRARAYVPLLRAAARAAREARPGVRILGGATHSIAAGYLWAVLDAGGAEWMDALAIHPYTTPAEQFRRQVAVLRRHPAAADLPIEITEFGSPDPDTAADHFLRNYCQMALAGVVRAAWYPLNRRGDGLVPLYGEGGQATSAGQAWRLIAARMEGRAVRDAAPGRFSYGCRFGADTLVLWGERREVAVTPGTVVLDARGAPSAPPHALDPEAPLVFVADDVEAAVSPARVSRLADSLHQFAFPAGAELRAGDDGFARFARRDGVEHPLVTLPGQERRGVPWFPYRGNPDLGRVRLTHDSLLPGGRRGHETEIVHRWIAPENGPVRVTARFAVAARSADGIAVRLTLNGASVARGAGHDPIRFDTVLDLSAGDRIELAAGPNGNADGDVTRYRIVLQRP</sequence>